<comment type="caution">
    <text evidence="1">The sequence shown here is derived from an EMBL/GenBank/DDBJ whole genome shotgun (WGS) entry which is preliminary data.</text>
</comment>
<dbReference type="AlphaFoldDB" id="A0A2P5DKQ8"/>
<evidence type="ECO:0000313" key="2">
    <source>
        <dbReference type="Proteomes" id="UP000237105"/>
    </source>
</evidence>
<dbReference type="Proteomes" id="UP000237105">
    <property type="component" value="Unassembled WGS sequence"/>
</dbReference>
<keyword evidence="2" id="KW-1185">Reference proteome</keyword>
<organism evidence="1 2">
    <name type="scientific">Parasponia andersonii</name>
    <name type="common">Sponia andersonii</name>
    <dbReference type="NCBI Taxonomy" id="3476"/>
    <lineage>
        <taxon>Eukaryota</taxon>
        <taxon>Viridiplantae</taxon>
        <taxon>Streptophyta</taxon>
        <taxon>Embryophyta</taxon>
        <taxon>Tracheophyta</taxon>
        <taxon>Spermatophyta</taxon>
        <taxon>Magnoliopsida</taxon>
        <taxon>eudicotyledons</taxon>
        <taxon>Gunneridae</taxon>
        <taxon>Pentapetalae</taxon>
        <taxon>rosids</taxon>
        <taxon>fabids</taxon>
        <taxon>Rosales</taxon>
        <taxon>Cannabaceae</taxon>
        <taxon>Parasponia</taxon>
    </lineage>
</organism>
<sequence length="60" mass="6355">MSFWLSRTVRCNSAILAACKLACSARVVASGVGAPINISRIPTRSPRSSISALIPTCHRV</sequence>
<protein>
    <submittedName>
        <fullName evidence="1">Uncharacterized protein</fullName>
    </submittedName>
</protein>
<accession>A0A2P5DKQ8</accession>
<reference evidence="2" key="1">
    <citation type="submission" date="2016-06" db="EMBL/GenBank/DDBJ databases">
        <title>Parallel loss of symbiosis genes in relatives of nitrogen-fixing non-legume Parasponia.</title>
        <authorList>
            <person name="Van Velzen R."/>
            <person name="Holmer R."/>
            <person name="Bu F."/>
            <person name="Rutten L."/>
            <person name="Van Zeijl A."/>
            <person name="Liu W."/>
            <person name="Santuari L."/>
            <person name="Cao Q."/>
            <person name="Sharma T."/>
            <person name="Shen D."/>
            <person name="Roswanjaya Y."/>
            <person name="Wardhani T."/>
            <person name="Kalhor M.S."/>
            <person name="Jansen J."/>
            <person name="Van den Hoogen J."/>
            <person name="Gungor B."/>
            <person name="Hartog M."/>
            <person name="Hontelez J."/>
            <person name="Verver J."/>
            <person name="Yang W.-C."/>
            <person name="Schijlen E."/>
            <person name="Repin R."/>
            <person name="Schilthuizen M."/>
            <person name="Schranz E."/>
            <person name="Heidstra R."/>
            <person name="Miyata K."/>
            <person name="Fedorova E."/>
            <person name="Kohlen W."/>
            <person name="Bisseling T."/>
            <person name="Smit S."/>
            <person name="Geurts R."/>
        </authorList>
    </citation>
    <scope>NUCLEOTIDE SEQUENCE [LARGE SCALE GENOMIC DNA]</scope>
    <source>
        <strain evidence="2">cv. WU1-14</strain>
    </source>
</reference>
<dbReference type="EMBL" id="JXTB01000031">
    <property type="protein sequence ID" value="PON73884.1"/>
    <property type="molecule type" value="Genomic_DNA"/>
</dbReference>
<name>A0A2P5DKQ8_PARAD</name>
<evidence type="ECO:0000313" key="1">
    <source>
        <dbReference type="EMBL" id="PON73884.1"/>
    </source>
</evidence>
<gene>
    <name evidence="1" type="ORF">PanWU01x14_054340</name>
</gene>
<proteinExistence type="predicted"/>